<keyword evidence="1 3" id="KW-0853">WD repeat</keyword>
<dbReference type="GO" id="GO:0005737">
    <property type="term" value="C:cytoplasm"/>
    <property type="evidence" value="ECO:0007669"/>
    <property type="project" value="TreeGrafter"/>
</dbReference>
<dbReference type="SMART" id="SM00320">
    <property type="entry name" value="WD40"/>
    <property type="match status" value="2"/>
</dbReference>
<gene>
    <name evidence="5" type="ORF">DERYTH_LOCUS18465</name>
</gene>
<keyword evidence="2" id="KW-0677">Repeat</keyword>
<dbReference type="InterPro" id="IPR001680">
    <property type="entry name" value="WD40_rpt"/>
</dbReference>
<dbReference type="Gene3D" id="2.130.10.10">
    <property type="entry name" value="YVTN repeat-like/Quinoprotein amine dehydrogenase"/>
    <property type="match status" value="1"/>
</dbReference>
<proteinExistence type="predicted"/>
<evidence type="ECO:0000256" key="4">
    <source>
        <dbReference type="SAM" id="MobiDB-lite"/>
    </source>
</evidence>
<organism evidence="5 6">
    <name type="scientific">Dentiscutata erythropus</name>
    <dbReference type="NCBI Taxonomy" id="1348616"/>
    <lineage>
        <taxon>Eukaryota</taxon>
        <taxon>Fungi</taxon>
        <taxon>Fungi incertae sedis</taxon>
        <taxon>Mucoromycota</taxon>
        <taxon>Glomeromycotina</taxon>
        <taxon>Glomeromycetes</taxon>
        <taxon>Diversisporales</taxon>
        <taxon>Gigasporaceae</taxon>
        <taxon>Dentiscutata</taxon>
    </lineage>
</organism>
<dbReference type="InterPro" id="IPR015943">
    <property type="entry name" value="WD40/YVTN_repeat-like_dom_sf"/>
</dbReference>
<dbReference type="EMBL" id="CAJVPY010018761">
    <property type="protein sequence ID" value="CAG8768495.1"/>
    <property type="molecule type" value="Genomic_DNA"/>
</dbReference>
<dbReference type="Proteomes" id="UP000789405">
    <property type="component" value="Unassembled WGS sequence"/>
</dbReference>
<dbReference type="GO" id="GO:0080008">
    <property type="term" value="C:Cul4-RING E3 ubiquitin ligase complex"/>
    <property type="evidence" value="ECO:0007669"/>
    <property type="project" value="TreeGrafter"/>
</dbReference>
<accession>A0A9N9J7Q0</accession>
<dbReference type="SUPFAM" id="SSF50978">
    <property type="entry name" value="WD40 repeat-like"/>
    <property type="match status" value="1"/>
</dbReference>
<name>A0A9N9J7Q0_9GLOM</name>
<dbReference type="AlphaFoldDB" id="A0A9N9J7Q0"/>
<evidence type="ECO:0000256" key="3">
    <source>
        <dbReference type="PROSITE-ProRule" id="PRU00221"/>
    </source>
</evidence>
<dbReference type="PANTHER" id="PTHR15574">
    <property type="entry name" value="WD REPEAT DOMAIN-CONTAINING FAMILY"/>
    <property type="match status" value="1"/>
</dbReference>
<comment type="caution">
    <text evidence="5">The sequence shown here is derived from an EMBL/GenBank/DDBJ whole genome shotgun (WGS) entry which is preliminary data.</text>
</comment>
<dbReference type="InterPro" id="IPR045151">
    <property type="entry name" value="DCAF8"/>
</dbReference>
<feature type="region of interest" description="Disordered" evidence="4">
    <location>
        <begin position="1"/>
        <end position="20"/>
    </location>
</feature>
<dbReference type="PROSITE" id="PS50082">
    <property type="entry name" value="WD_REPEATS_2"/>
    <property type="match status" value="2"/>
</dbReference>
<sequence length="244" mass="27337">NNDNGDSTPSSIPEVEPEDLSSMSQNIKEAYFFGANSEYIMSGSDDGRIFIWDRYTGKVVNLLKGDSKVVNCVQPHPSFPILCTSGIDDDVKIWFPECEENDISDASDIIQRNETEASNESGNLSNWGGRVLVIPASQVMQLLDIVAIKQYFKKSSYFQLEIVFTNQDLLKEYTTKGVQIFNRTYIGYISTDACKSLLIVKIKNVLLGDRTQVPDLIKEVFEDIGKIVSIKPLLIKGTPYLTDQ</sequence>
<evidence type="ECO:0000256" key="2">
    <source>
        <dbReference type="ARBA" id="ARBA00022737"/>
    </source>
</evidence>
<evidence type="ECO:0000256" key="1">
    <source>
        <dbReference type="ARBA" id="ARBA00022574"/>
    </source>
</evidence>
<protein>
    <submittedName>
        <fullName evidence="5">2386_t:CDS:1</fullName>
    </submittedName>
</protein>
<evidence type="ECO:0000313" key="5">
    <source>
        <dbReference type="EMBL" id="CAG8768495.1"/>
    </source>
</evidence>
<feature type="non-terminal residue" evidence="5">
    <location>
        <position position="244"/>
    </location>
</feature>
<evidence type="ECO:0000313" key="6">
    <source>
        <dbReference type="Proteomes" id="UP000789405"/>
    </source>
</evidence>
<keyword evidence="6" id="KW-1185">Reference proteome</keyword>
<dbReference type="Pfam" id="PF00400">
    <property type="entry name" value="WD40"/>
    <property type="match status" value="2"/>
</dbReference>
<feature type="repeat" description="WD" evidence="3">
    <location>
        <begin position="33"/>
        <end position="62"/>
    </location>
</feature>
<feature type="repeat" description="WD" evidence="3">
    <location>
        <begin position="63"/>
        <end position="94"/>
    </location>
</feature>
<feature type="compositionally biased region" description="Polar residues" evidence="4">
    <location>
        <begin position="1"/>
        <end position="11"/>
    </location>
</feature>
<dbReference type="OrthoDB" id="2414538at2759"/>
<reference evidence="5" key="1">
    <citation type="submission" date="2021-06" db="EMBL/GenBank/DDBJ databases">
        <authorList>
            <person name="Kallberg Y."/>
            <person name="Tangrot J."/>
            <person name="Rosling A."/>
        </authorList>
    </citation>
    <scope>NUCLEOTIDE SEQUENCE</scope>
    <source>
        <strain evidence="5">MA453B</strain>
    </source>
</reference>
<dbReference type="InterPro" id="IPR036322">
    <property type="entry name" value="WD40_repeat_dom_sf"/>
</dbReference>